<accession>A0A6A4HHI1</accession>
<sequence length="141" mass="15517">MGNLLWFLLGVGVATMYAKRRNRLQYQGQGSHWGGSYQCHYDAYFSFGPLTIPPNLSTSSPVAPPQGAVPTNTSSGTSPSLLDPWAAEKERLQEIGNQVGVNVGELSESTLDTFLSSIESMKAKVIQQRQEREQQRLSRGE</sequence>
<name>A0A6A4HHI1_9AGAR</name>
<evidence type="ECO:0000313" key="3">
    <source>
        <dbReference type="EMBL" id="KAE9397486.1"/>
    </source>
</evidence>
<organism evidence="3 4">
    <name type="scientific">Gymnopus androsaceus JB14</name>
    <dbReference type="NCBI Taxonomy" id="1447944"/>
    <lineage>
        <taxon>Eukaryota</taxon>
        <taxon>Fungi</taxon>
        <taxon>Dikarya</taxon>
        <taxon>Basidiomycota</taxon>
        <taxon>Agaricomycotina</taxon>
        <taxon>Agaricomycetes</taxon>
        <taxon>Agaricomycetidae</taxon>
        <taxon>Agaricales</taxon>
        <taxon>Marasmiineae</taxon>
        <taxon>Omphalotaceae</taxon>
        <taxon>Gymnopus</taxon>
    </lineage>
</organism>
<protein>
    <submittedName>
        <fullName evidence="3">Uncharacterized protein</fullName>
    </submittedName>
</protein>
<feature type="compositionally biased region" description="Polar residues" evidence="1">
    <location>
        <begin position="69"/>
        <end position="80"/>
    </location>
</feature>
<feature type="chain" id="PRO_5025667338" evidence="2">
    <location>
        <begin position="19"/>
        <end position="141"/>
    </location>
</feature>
<keyword evidence="4" id="KW-1185">Reference proteome</keyword>
<evidence type="ECO:0000256" key="1">
    <source>
        <dbReference type="SAM" id="MobiDB-lite"/>
    </source>
</evidence>
<dbReference type="AlphaFoldDB" id="A0A6A4HHI1"/>
<evidence type="ECO:0000256" key="2">
    <source>
        <dbReference type="SAM" id="SignalP"/>
    </source>
</evidence>
<dbReference type="Proteomes" id="UP000799118">
    <property type="component" value="Unassembled WGS sequence"/>
</dbReference>
<feature type="region of interest" description="Disordered" evidence="1">
    <location>
        <begin position="55"/>
        <end position="83"/>
    </location>
</feature>
<proteinExistence type="predicted"/>
<dbReference type="OrthoDB" id="2960209at2759"/>
<reference evidence="3" key="1">
    <citation type="journal article" date="2019" name="Environ. Microbiol.">
        <title>Fungal ecological strategies reflected in gene transcription - a case study of two litter decomposers.</title>
        <authorList>
            <person name="Barbi F."/>
            <person name="Kohler A."/>
            <person name="Barry K."/>
            <person name="Baskaran P."/>
            <person name="Daum C."/>
            <person name="Fauchery L."/>
            <person name="Ihrmark K."/>
            <person name="Kuo A."/>
            <person name="LaButti K."/>
            <person name="Lipzen A."/>
            <person name="Morin E."/>
            <person name="Grigoriev I.V."/>
            <person name="Henrissat B."/>
            <person name="Lindahl B."/>
            <person name="Martin F."/>
        </authorList>
    </citation>
    <scope>NUCLEOTIDE SEQUENCE</scope>
    <source>
        <strain evidence="3">JB14</strain>
    </source>
</reference>
<feature type="signal peptide" evidence="2">
    <location>
        <begin position="1"/>
        <end position="18"/>
    </location>
</feature>
<keyword evidence="2" id="KW-0732">Signal</keyword>
<gene>
    <name evidence="3" type="ORF">BT96DRAFT_70139</name>
</gene>
<evidence type="ECO:0000313" key="4">
    <source>
        <dbReference type="Proteomes" id="UP000799118"/>
    </source>
</evidence>
<dbReference type="EMBL" id="ML769496">
    <property type="protein sequence ID" value="KAE9397486.1"/>
    <property type="molecule type" value="Genomic_DNA"/>
</dbReference>